<accession>A0ABP9M132</accession>
<evidence type="ECO:0000313" key="1">
    <source>
        <dbReference type="EMBL" id="GAA5087333.1"/>
    </source>
</evidence>
<reference evidence="2" key="1">
    <citation type="journal article" date="2019" name="Int. J. Syst. Evol. Microbiol.">
        <title>The Global Catalogue of Microorganisms (GCM) 10K type strain sequencing project: providing services to taxonomists for standard genome sequencing and annotation.</title>
        <authorList>
            <consortium name="The Broad Institute Genomics Platform"/>
            <consortium name="The Broad Institute Genome Sequencing Center for Infectious Disease"/>
            <person name="Wu L."/>
            <person name="Ma J."/>
        </authorList>
    </citation>
    <scope>NUCLEOTIDE SEQUENCE [LARGE SCALE GENOMIC DNA]</scope>
    <source>
        <strain evidence="2">JCM 18019</strain>
    </source>
</reference>
<gene>
    <name evidence="1" type="ORF">GCM10023210_10050</name>
</gene>
<name>A0ABP9M132_9FLAO</name>
<organism evidence="1 2">
    <name type="scientific">Chryseobacterium ginsengisoli</name>
    <dbReference type="NCBI Taxonomy" id="363853"/>
    <lineage>
        <taxon>Bacteria</taxon>
        <taxon>Pseudomonadati</taxon>
        <taxon>Bacteroidota</taxon>
        <taxon>Flavobacteriia</taxon>
        <taxon>Flavobacteriales</taxon>
        <taxon>Weeksellaceae</taxon>
        <taxon>Chryseobacterium group</taxon>
        <taxon>Chryseobacterium</taxon>
    </lineage>
</organism>
<protein>
    <recommendedName>
        <fullName evidence="3">Transposase</fullName>
    </recommendedName>
</protein>
<evidence type="ECO:0008006" key="3">
    <source>
        <dbReference type="Google" id="ProtNLM"/>
    </source>
</evidence>
<dbReference type="Proteomes" id="UP001500353">
    <property type="component" value="Unassembled WGS sequence"/>
</dbReference>
<dbReference type="RefSeq" id="WP_345200731.1">
    <property type="nucleotide sequence ID" value="NZ_BAABHX010000002.1"/>
</dbReference>
<dbReference type="SUPFAM" id="SSF48295">
    <property type="entry name" value="TrpR-like"/>
    <property type="match status" value="1"/>
</dbReference>
<sequence>MNKPNYRRIYSDIIKIKYPDKKETCETLLFKTHLSSMDILEINKKIFETENSTSFSQKHRSYNTTDIFSILDYQKNNRLNNSQVANHFNMSRNTIAKWRKLFQV</sequence>
<proteinExistence type="predicted"/>
<dbReference type="InterPro" id="IPR010921">
    <property type="entry name" value="Trp_repressor/repl_initiator"/>
</dbReference>
<keyword evidence="2" id="KW-1185">Reference proteome</keyword>
<comment type="caution">
    <text evidence="1">The sequence shown here is derived from an EMBL/GenBank/DDBJ whole genome shotgun (WGS) entry which is preliminary data.</text>
</comment>
<evidence type="ECO:0000313" key="2">
    <source>
        <dbReference type="Proteomes" id="UP001500353"/>
    </source>
</evidence>
<dbReference type="EMBL" id="BAABHX010000002">
    <property type="protein sequence ID" value="GAA5087333.1"/>
    <property type="molecule type" value="Genomic_DNA"/>
</dbReference>